<sequence>MSSPIDLIAIISPKAGKVERVVELLNEVSQYVQQNEPGTTRYQINVEVNKKSGVEEVIMLESYKDKAALGAHGSSAAFKAFQKKIKDEGLVGAPMQLKFVKQAGGFARL</sequence>
<organism evidence="2 3">
    <name type="scientific">Hyaloscypha hepaticicola</name>
    <dbReference type="NCBI Taxonomy" id="2082293"/>
    <lineage>
        <taxon>Eukaryota</taxon>
        <taxon>Fungi</taxon>
        <taxon>Dikarya</taxon>
        <taxon>Ascomycota</taxon>
        <taxon>Pezizomycotina</taxon>
        <taxon>Leotiomycetes</taxon>
        <taxon>Helotiales</taxon>
        <taxon>Hyaloscyphaceae</taxon>
        <taxon>Hyaloscypha</taxon>
    </lineage>
</organism>
<dbReference type="Pfam" id="PF03992">
    <property type="entry name" value="ABM"/>
    <property type="match status" value="1"/>
</dbReference>
<dbReference type="PROSITE" id="PS51725">
    <property type="entry name" value="ABM"/>
    <property type="match status" value="1"/>
</dbReference>
<evidence type="ECO:0000313" key="3">
    <source>
        <dbReference type="Proteomes" id="UP000235672"/>
    </source>
</evidence>
<dbReference type="Gene3D" id="3.30.70.100">
    <property type="match status" value="1"/>
</dbReference>
<keyword evidence="3" id="KW-1185">Reference proteome</keyword>
<evidence type="ECO:0000259" key="1">
    <source>
        <dbReference type="PROSITE" id="PS51725"/>
    </source>
</evidence>
<dbReference type="EMBL" id="KZ613464">
    <property type="protein sequence ID" value="PMD28117.1"/>
    <property type="molecule type" value="Genomic_DNA"/>
</dbReference>
<name>A0A2J6QPB9_9HELO</name>
<dbReference type="InterPro" id="IPR011008">
    <property type="entry name" value="Dimeric_a/b-barrel"/>
</dbReference>
<gene>
    <name evidence="2" type="ORF">NA56DRAFT_639803</name>
</gene>
<proteinExistence type="predicted"/>
<dbReference type="Proteomes" id="UP000235672">
    <property type="component" value="Unassembled WGS sequence"/>
</dbReference>
<dbReference type="AlphaFoldDB" id="A0A2J6QPB9"/>
<dbReference type="InterPro" id="IPR007138">
    <property type="entry name" value="ABM_dom"/>
</dbReference>
<evidence type="ECO:0000313" key="2">
    <source>
        <dbReference type="EMBL" id="PMD28117.1"/>
    </source>
</evidence>
<dbReference type="PANTHER" id="PTHR40624">
    <property type="entry name" value="BIOSYNTHESIS MONOOXYGENASE, PUTATIVE (AFU_ORTHOLOGUE AFUA_1G12025)-RELATED"/>
    <property type="match status" value="1"/>
</dbReference>
<dbReference type="PANTHER" id="PTHR40624:SF1">
    <property type="entry name" value="BIOSYNTHESIS MONOOXYGENASE, PUTATIVE (AFU_ORTHOLOGUE AFUA_1G12025)-RELATED"/>
    <property type="match status" value="1"/>
</dbReference>
<dbReference type="OrthoDB" id="10011777at2759"/>
<feature type="domain" description="ABM" evidence="1">
    <location>
        <begin position="5"/>
        <end position="99"/>
    </location>
</feature>
<accession>A0A2J6QPB9</accession>
<dbReference type="SUPFAM" id="SSF54909">
    <property type="entry name" value="Dimeric alpha+beta barrel"/>
    <property type="match status" value="1"/>
</dbReference>
<protein>
    <recommendedName>
        <fullName evidence="1">ABM domain-containing protein</fullName>
    </recommendedName>
</protein>
<reference evidence="2 3" key="1">
    <citation type="submission" date="2016-05" db="EMBL/GenBank/DDBJ databases">
        <title>A degradative enzymes factory behind the ericoid mycorrhizal symbiosis.</title>
        <authorList>
            <consortium name="DOE Joint Genome Institute"/>
            <person name="Martino E."/>
            <person name="Morin E."/>
            <person name="Grelet G."/>
            <person name="Kuo A."/>
            <person name="Kohler A."/>
            <person name="Daghino S."/>
            <person name="Barry K."/>
            <person name="Choi C."/>
            <person name="Cichocki N."/>
            <person name="Clum A."/>
            <person name="Copeland A."/>
            <person name="Hainaut M."/>
            <person name="Haridas S."/>
            <person name="Labutti K."/>
            <person name="Lindquist E."/>
            <person name="Lipzen A."/>
            <person name="Khouja H.-R."/>
            <person name="Murat C."/>
            <person name="Ohm R."/>
            <person name="Olson A."/>
            <person name="Spatafora J."/>
            <person name="Veneault-Fourrey C."/>
            <person name="Henrissat B."/>
            <person name="Grigoriev I."/>
            <person name="Martin F."/>
            <person name="Perotto S."/>
        </authorList>
    </citation>
    <scope>NUCLEOTIDE SEQUENCE [LARGE SCALE GENOMIC DNA]</scope>
    <source>
        <strain evidence="2 3">UAMH 7357</strain>
    </source>
</reference>